<dbReference type="SUPFAM" id="SSF48498">
    <property type="entry name" value="Tetracyclin repressor-like, C-terminal domain"/>
    <property type="match status" value="1"/>
</dbReference>
<evidence type="ECO:0000256" key="3">
    <source>
        <dbReference type="ARBA" id="ARBA00023125"/>
    </source>
</evidence>
<keyword evidence="1" id="KW-0678">Repressor</keyword>
<evidence type="ECO:0000313" key="7">
    <source>
        <dbReference type="EMBL" id="MDQ0371503.1"/>
    </source>
</evidence>
<dbReference type="SUPFAM" id="SSF46689">
    <property type="entry name" value="Homeodomain-like"/>
    <property type="match status" value="1"/>
</dbReference>
<keyword evidence="4" id="KW-0804">Transcription</keyword>
<dbReference type="PANTHER" id="PTHR30055">
    <property type="entry name" value="HTH-TYPE TRANSCRIPTIONAL REGULATOR RUTR"/>
    <property type="match status" value="1"/>
</dbReference>
<dbReference type="RefSeq" id="WP_307248326.1">
    <property type="nucleotide sequence ID" value="NZ_JAUSUZ010000001.1"/>
</dbReference>
<dbReference type="InterPro" id="IPR036271">
    <property type="entry name" value="Tet_transcr_reg_TetR-rel_C_sf"/>
</dbReference>
<dbReference type="Proteomes" id="UP001240236">
    <property type="component" value="Unassembled WGS sequence"/>
</dbReference>
<dbReference type="PRINTS" id="PR00455">
    <property type="entry name" value="HTHTETR"/>
</dbReference>
<dbReference type="Gene3D" id="1.10.357.10">
    <property type="entry name" value="Tetracycline Repressor, domain 2"/>
    <property type="match status" value="1"/>
</dbReference>
<dbReference type="GO" id="GO:0000976">
    <property type="term" value="F:transcription cis-regulatory region binding"/>
    <property type="evidence" value="ECO:0007669"/>
    <property type="project" value="TreeGrafter"/>
</dbReference>
<feature type="DNA-binding region" description="H-T-H motif" evidence="5">
    <location>
        <begin position="31"/>
        <end position="50"/>
    </location>
</feature>
<keyword evidence="3 5" id="KW-0238">DNA-binding</keyword>
<gene>
    <name evidence="7" type="ORF">J2S42_008172</name>
</gene>
<accession>A0AAE3W7M6</accession>
<evidence type="ECO:0000256" key="2">
    <source>
        <dbReference type="ARBA" id="ARBA00023015"/>
    </source>
</evidence>
<keyword evidence="2" id="KW-0805">Transcription regulation</keyword>
<evidence type="ECO:0000256" key="5">
    <source>
        <dbReference type="PROSITE-ProRule" id="PRU00335"/>
    </source>
</evidence>
<reference evidence="7 8" key="1">
    <citation type="submission" date="2023-07" db="EMBL/GenBank/DDBJ databases">
        <title>Sequencing the genomes of 1000 actinobacteria strains.</title>
        <authorList>
            <person name="Klenk H.-P."/>
        </authorList>
    </citation>
    <scope>NUCLEOTIDE SEQUENCE [LARGE SCALE GENOMIC DNA]</scope>
    <source>
        <strain evidence="7 8">DSM 44709</strain>
    </source>
</reference>
<dbReference type="Pfam" id="PF00440">
    <property type="entry name" value="TetR_N"/>
    <property type="match status" value="1"/>
</dbReference>
<comment type="caution">
    <text evidence="7">The sequence shown here is derived from an EMBL/GenBank/DDBJ whole genome shotgun (WGS) entry which is preliminary data.</text>
</comment>
<dbReference type="InterPro" id="IPR001647">
    <property type="entry name" value="HTH_TetR"/>
</dbReference>
<dbReference type="AlphaFoldDB" id="A0AAE3W7M6"/>
<organism evidence="7 8">
    <name type="scientific">Catenuloplanes indicus</name>
    <dbReference type="NCBI Taxonomy" id="137267"/>
    <lineage>
        <taxon>Bacteria</taxon>
        <taxon>Bacillati</taxon>
        <taxon>Actinomycetota</taxon>
        <taxon>Actinomycetes</taxon>
        <taxon>Micromonosporales</taxon>
        <taxon>Micromonosporaceae</taxon>
        <taxon>Catenuloplanes</taxon>
    </lineage>
</organism>
<proteinExistence type="predicted"/>
<dbReference type="PROSITE" id="PS50977">
    <property type="entry name" value="HTH_TETR_2"/>
    <property type="match status" value="1"/>
</dbReference>
<dbReference type="PANTHER" id="PTHR30055:SF231">
    <property type="entry name" value="TRANSCRIPTIONAL REGULATORY PROTEIN (PROBABLY DEOR-FAMILY)-RELATED"/>
    <property type="match status" value="1"/>
</dbReference>
<protein>
    <submittedName>
        <fullName evidence="7">AcrR family transcriptional regulator</fullName>
    </submittedName>
</protein>
<dbReference type="InterPro" id="IPR050109">
    <property type="entry name" value="HTH-type_TetR-like_transc_reg"/>
</dbReference>
<sequence length="185" mass="19842">MPRKVDHDARRRHIVESLLRITADHGLEAVSLREVAAAAGVSMGQVQHYFATKDEMLLYALRHWLSLGTHDGFAARVARHPDGGPRAIAAEYLPYDATSRREACIAVAFVSRAAIRPEIASALAPAFAGFAGALRTALDRTGVPDAAAESRRLAALLDGLRPAVLTGALSHADALAVVDRHLERL</sequence>
<evidence type="ECO:0000256" key="1">
    <source>
        <dbReference type="ARBA" id="ARBA00022491"/>
    </source>
</evidence>
<evidence type="ECO:0000259" key="6">
    <source>
        <dbReference type="PROSITE" id="PS50977"/>
    </source>
</evidence>
<dbReference type="InterPro" id="IPR009057">
    <property type="entry name" value="Homeodomain-like_sf"/>
</dbReference>
<evidence type="ECO:0000256" key="4">
    <source>
        <dbReference type="ARBA" id="ARBA00023163"/>
    </source>
</evidence>
<evidence type="ECO:0000313" key="8">
    <source>
        <dbReference type="Proteomes" id="UP001240236"/>
    </source>
</evidence>
<dbReference type="InterPro" id="IPR039538">
    <property type="entry name" value="BetI_C"/>
</dbReference>
<keyword evidence="8" id="KW-1185">Reference proteome</keyword>
<dbReference type="Pfam" id="PF13977">
    <property type="entry name" value="TetR_C_6"/>
    <property type="match status" value="1"/>
</dbReference>
<dbReference type="EMBL" id="JAUSUZ010000001">
    <property type="protein sequence ID" value="MDQ0371503.1"/>
    <property type="molecule type" value="Genomic_DNA"/>
</dbReference>
<feature type="domain" description="HTH tetR-type" evidence="6">
    <location>
        <begin position="8"/>
        <end position="68"/>
    </location>
</feature>
<dbReference type="GO" id="GO:0003700">
    <property type="term" value="F:DNA-binding transcription factor activity"/>
    <property type="evidence" value="ECO:0007669"/>
    <property type="project" value="TreeGrafter"/>
</dbReference>
<name>A0AAE3W7M6_9ACTN</name>